<name>A0A367YXN0_9ACTN</name>
<protein>
    <recommendedName>
        <fullName evidence="1">ATPase BadF/BadG/BcrA/BcrD type domain-containing protein</fullName>
    </recommendedName>
</protein>
<keyword evidence="3" id="KW-1185">Reference proteome</keyword>
<accession>A0A367YXN0</accession>
<dbReference type="PANTHER" id="PTHR43190">
    <property type="entry name" value="N-ACETYL-D-GLUCOSAMINE KINASE"/>
    <property type="match status" value="1"/>
</dbReference>
<dbReference type="InterPro" id="IPR002731">
    <property type="entry name" value="ATPase_BadF"/>
</dbReference>
<sequence>MTARAVLGLDAGGTSTRCLVADRDGVVLGHGRAGGGNPVSRPPAEAAAQIRAAVAQALEAAPGVDVGAAVFGVAGFAEDPAAALVLQDSLAGLGLHCPLQVRGDAEIAFAAGTPAPDGTALIAGTGAAASRIEAGREVRAADGWGWLLGDEGSGFWIGREAVRTALRHDRPPHGPLVAGVLAALGHPVGRAGLIYRVHESPPVALARLAPVVLEAAAAGDALAADVLARAADLLVAAVETVRRPDERTPVVLAGGIAGTVLVGDRVTERVGRRWPDAELRRVTSSEAGAAWLAARSIWPELGTDVHTRLCRPAALT</sequence>
<dbReference type="Proteomes" id="UP000252770">
    <property type="component" value="Unassembled WGS sequence"/>
</dbReference>
<organism evidence="2 3">
    <name type="scientific">Desertihabitans brevis</name>
    <dbReference type="NCBI Taxonomy" id="2268447"/>
    <lineage>
        <taxon>Bacteria</taxon>
        <taxon>Bacillati</taxon>
        <taxon>Actinomycetota</taxon>
        <taxon>Actinomycetes</taxon>
        <taxon>Propionibacteriales</taxon>
        <taxon>Propionibacteriaceae</taxon>
        <taxon>Desertihabitans</taxon>
    </lineage>
</organism>
<feature type="domain" description="ATPase BadF/BadG/BcrA/BcrD type" evidence="1">
    <location>
        <begin position="7"/>
        <end position="273"/>
    </location>
</feature>
<proteinExistence type="predicted"/>
<dbReference type="Pfam" id="PF01869">
    <property type="entry name" value="BcrAD_BadFG"/>
    <property type="match status" value="1"/>
</dbReference>
<dbReference type="SUPFAM" id="SSF53067">
    <property type="entry name" value="Actin-like ATPase domain"/>
    <property type="match status" value="2"/>
</dbReference>
<dbReference type="AlphaFoldDB" id="A0A367YXN0"/>
<evidence type="ECO:0000313" key="3">
    <source>
        <dbReference type="Proteomes" id="UP000252770"/>
    </source>
</evidence>
<reference evidence="2 3" key="1">
    <citation type="submission" date="2018-07" db="EMBL/GenBank/DDBJ databases">
        <title>Desertimonas flava gen. nov. sp. nov.</title>
        <authorList>
            <person name="Liu S."/>
        </authorList>
    </citation>
    <scope>NUCLEOTIDE SEQUENCE [LARGE SCALE GENOMIC DNA]</scope>
    <source>
        <strain evidence="2 3">16Sb5-5</strain>
    </source>
</reference>
<dbReference type="PANTHER" id="PTHR43190:SF3">
    <property type="entry name" value="N-ACETYL-D-GLUCOSAMINE KINASE"/>
    <property type="match status" value="1"/>
</dbReference>
<dbReference type="EMBL" id="QOUI01000003">
    <property type="protein sequence ID" value="RCK70279.1"/>
    <property type="molecule type" value="Genomic_DNA"/>
</dbReference>
<dbReference type="Gene3D" id="3.30.420.40">
    <property type="match status" value="2"/>
</dbReference>
<gene>
    <name evidence="2" type="ORF">DT076_06370</name>
</gene>
<dbReference type="InterPro" id="IPR052519">
    <property type="entry name" value="Euk-type_GlcNAc_Kinase"/>
</dbReference>
<comment type="caution">
    <text evidence="2">The sequence shown here is derived from an EMBL/GenBank/DDBJ whole genome shotgun (WGS) entry which is preliminary data.</text>
</comment>
<dbReference type="RefSeq" id="WP_114125821.1">
    <property type="nucleotide sequence ID" value="NZ_QOUI01000003.1"/>
</dbReference>
<dbReference type="InterPro" id="IPR043129">
    <property type="entry name" value="ATPase_NBD"/>
</dbReference>
<evidence type="ECO:0000313" key="2">
    <source>
        <dbReference type="EMBL" id="RCK70279.1"/>
    </source>
</evidence>
<evidence type="ECO:0000259" key="1">
    <source>
        <dbReference type="Pfam" id="PF01869"/>
    </source>
</evidence>